<evidence type="ECO:0000256" key="12">
    <source>
        <dbReference type="ARBA" id="ARBA00023204"/>
    </source>
</evidence>
<evidence type="ECO:0000256" key="11">
    <source>
        <dbReference type="ARBA" id="ARBA00022839"/>
    </source>
</evidence>
<comment type="subunit">
    <text evidence="4">Monomer.</text>
</comment>
<dbReference type="PANTHER" id="PTHR12415:SF0">
    <property type="entry name" value="TYROSYL-DNA PHOSPHODIESTERASE 1"/>
    <property type="match status" value="1"/>
</dbReference>
<feature type="binding site" evidence="17">
    <location>
        <position position="261"/>
    </location>
    <ligand>
        <name>substrate</name>
    </ligand>
</feature>
<evidence type="ECO:0000256" key="2">
    <source>
        <dbReference type="ARBA" id="ARBA00004496"/>
    </source>
</evidence>
<protein>
    <recommendedName>
        <fullName evidence="15">Tyrosyl-DNA phosphodiesterase 1</fullName>
    </recommendedName>
</protein>
<evidence type="ECO:0000256" key="7">
    <source>
        <dbReference type="ARBA" id="ARBA00022722"/>
    </source>
</evidence>
<keyword evidence="5" id="KW-0963">Cytoplasm</keyword>
<dbReference type="AlphaFoldDB" id="A0A7L4N6V8"/>
<evidence type="ECO:0000256" key="8">
    <source>
        <dbReference type="ARBA" id="ARBA00022737"/>
    </source>
</evidence>
<evidence type="ECO:0000256" key="19">
    <source>
        <dbReference type="SAM" id="MobiDB-lite"/>
    </source>
</evidence>
<dbReference type="PANTHER" id="PTHR12415">
    <property type="entry name" value="TYROSYL-DNA PHOSPHODIESTERASE 1"/>
    <property type="match status" value="1"/>
</dbReference>
<keyword evidence="13" id="KW-0539">Nucleus</keyword>
<evidence type="ECO:0000256" key="4">
    <source>
        <dbReference type="ARBA" id="ARBA00011245"/>
    </source>
</evidence>
<reference evidence="20 21" key="1">
    <citation type="submission" date="2020-02" db="EMBL/GenBank/DDBJ databases">
        <title>Bird 10,000 Genomes (B10K) Project - Family phase.</title>
        <authorList>
            <person name="Zhang G."/>
        </authorList>
    </citation>
    <scope>NUCLEOTIDE SEQUENCE [LARGE SCALE GENOMIC DNA]</scope>
    <source>
        <strain evidence="20">B10K-DU-013-51</strain>
        <tissue evidence="20">Mixed tissue sample</tissue>
    </source>
</reference>
<dbReference type="CDD" id="cd09195">
    <property type="entry name" value="PLDc_mTdp1_2"/>
    <property type="match status" value="1"/>
</dbReference>
<dbReference type="GO" id="GO:0004527">
    <property type="term" value="F:exonuclease activity"/>
    <property type="evidence" value="ECO:0007669"/>
    <property type="project" value="UniProtKB-KW"/>
</dbReference>
<feature type="region of interest" description="Disordered" evidence="19">
    <location>
        <begin position="1"/>
        <end position="119"/>
    </location>
</feature>
<keyword evidence="6" id="KW-0597">Phosphoprotein</keyword>
<dbReference type="Gene3D" id="3.30.870.10">
    <property type="entry name" value="Endonuclease Chain A"/>
    <property type="match status" value="2"/>
</dbReference>
<feature type="non-terminal residue" evidence="20">
    <location>
        <position position="1"/>
    </location>
</feature>
<name>A0A7L4N6V8_9AVES</name>
<keyword evidence="21" id="KW-1185">Reference proteome</keyword>
<evidence type="ECO:0000256" key="13">
    <source>
        <dbReference type="ARBA" id="ARBA00023242"/>
    </source>
</evidence>
<accession>A0A7L4N6V8</accession>
<dbReference type="Pfam" id="PF06087">
    <property type="entry name" value="Tyr-DNA_phospho"/>
    <property type="match status" value="1"/>
</dbReference>
<evidence type="ECO:0000256" key="6">
    <source>
        <dbReference type="ARBA" id="ARBA00022553"/>
    </source>
</evidence>
<evidence type="ECO:0000313" key="20">
    <source>
        <dbReference type="EMBL" id="NXY85242.1"/>
    </source>
</evidence>
<evidence type="ECO:0000256" key="16">
    <source>
        <dbReference type="PIRSR" id="PIRSR610347-1"/>
    </source>
</evidence>
<evidence type="ECO:0000256" key="3">
    <source>
        <dbReference type="ARBA" id="ARBA00010205"/>
    </source>
</evidence>
<keyword evidence="10" id="KW-0378">Hydrolase</keyword>
<dbReference type="GO" id="GO:0005634">
    <property type="term" value="C:nucleus"/>
    <property type="evidence" value="ECO:0007669"/>
    <property type="project" value="UniProtKB-SubCell"/>
</dbReference>
<evidence type="ECO:0000256" key="15">
    <source>
        <dbReference type="ARBA" id="ARBA00073062"/>
    </source>
</evidence>
<evidence type="ECO:0000256" key="18">
    <source>
        <dbReference type="PIRSR" id="PIRSR610347-3"/>
    </source>
</evidence>
<dbReference type="GO" id="GO:0003690">
    <property type="term" value="F:double-stranded DNA binding"/>
    <property type="evidence" value="ECO:0007669"/>
    <property type="project" value="TreeGrafter"/>
</dbReference>
<dbReference type="EMBL" id="VYZU01037397">
    <property type="protein sequence ID" value="NXY85242.1"/>
    <property type="molecule type" value="Genomic_DNA"/>
</dbReference>
<dbReference type="FunFam" id="3.30.870.10:FF:000020">
    <property type="entry name" value="Tyrosyl-DNA phosphodiesterase 1"/>
    <property type="match status" value="1"/>
</dbReference>
<dbReference type="GO" id="GO:0017005">
    <property type="term" value="F:3'-tyrosyl-DNA phosphodiesterase activity"/>
    <property type="evidence" value="ECO:0007669"/>
    <property type="project" value="TreeGrafter"/>
</dbReference>
<evidence type="ECO:0000256" key="1">
    <source>
        <dbReference type="ARBA" id="ARBA00004123"/>
    </source>
</evidence>
<keyword evidence="8" id="KW-0677">Repeat</keyword>
<gene>
    <name evidence="20" type="primary">Tdp1</name>
    <name evidence="20" type="ORF">CEYCYA_R07551</name>
</gene>
<dbReference type="GO" id="GO:0000012">
    <property type="term" value="P:single strand break repair"/>
    <property type="evidence" value="ECO:0007669"/>
    <property type="project" value="UniProtKB-ARBA"/>
</dbReference>
<feature type="binding site" evidence="17">
    <location>
        <position position="491"/>
    </location>
    <ligand>
        <name>substrate</name>
    </ligand>
</feature>
<sequence length="606" mass="68027">MLQEGAHGKWTVSSSDESTEENSDSEKPSTSSLLAAAPGRTTGPPYACSEARKAAHKRKASPLKHTDKSCSTEIPPAGKQRMSQEGLGWCLSSSDEEPEDQKKNAQKETVKEEKCEVPKEHPLNIHEDDELPKNLKAEEYNEAPSEAQDTWDLLNGGNPFRFFLTKVRGIEQSYNTGALHIKDILSPLFGTLVSSAQFNYCIDVGWLVRQYPQEFRKKPLLLVHGEKRESKAELIAQARPYENISLCQAKLDIAFGTHHTKMMLLLYEEGLRVVIHTSNLIAEDWHQKTQGIWLSPLYPRLPQGTVGSGESETNFKSDLISYLMAYNSPALKEWIDLIQDHDLSETRVYLLGSTPGRYQGSDKEKWGHLRLRKLLKEHSSSIAARESWPLVGQFSSIGSLGADESKWLCSEFQESLVAARGGVATLPRSDVPIHLVYPTVNNVRQSLEGYPAGGSLPYSIQTAQKQLWLHSYFHKWSAEVSGRSQAIPHIKTYMRPSPDFQKIAWFLVTSANLSKAAWGALEKNGSQLMIRSYELGVLFLPSAFGLDKGYFQVRGKMLSESKDSAMYFPVPYDLPPEHYGSKDQPWIWNIPYTDAPDTHGNMWVPS</sequence>
<dbReference type="Proteomes" id="UP000586704">
    <property type="component" value="Unassembled WGS sequence"/>
</dbReference>
<dbReference type="FunFam" id="3.30.870.10:FF:000012">
    <property type="entry name" value="Tyrosyl-DNA phosphodiesterase 1"/>
    <property type="match status" value="1"/>
</dbReference>
<feature type="active site" description="Nucleophile" evidence="16">
    <location>
        <position position="259"/>
    </location>
</feature>
<feature type="compositionally biased region" description="Basic and acidic residues" evidence="19">
    <location>
        <begin position="100"/>
        <end position="119"/>
    </location>
</feature>
<keyword evidence="12" id="KW-0234">DNA repair</keyword>
<evidence type="ECO:0000256" key="5">
    <source>
        <dbReference type="ARBA" id="ARBA00022490"/>
    </source>
</evidence>
<keyword evidence="7" id="KW-0540">Nuclease</keyword>
<evidence type="ECO:0000256" key="9">
    <source>
        <dbReference type="ARBA" id="ARBA00022763"/>
    </source>
</evidence>
<feature type="non-terminal residue" evidence="20">
    <location>
        <position position="606"/>
    </location>
</feature>
<comment type="function">
    <text evidence="14">DNA repair enzyme that can remove a variety of covalent adducts from DNA through hydrolysis of a 3'-phosphodiester bond, giving rise to DNA with a free 3' phosphate. Catalyzes the hydrolysis of dead-end complexes between DNA and the topoisomerase I active site tyrosine residue. Hydrolyzes 3'-phosphoglycolates on protruding 3' ends on DNA double-strand breaks due to DNA damage by radiation and free radicals. Acts on blunt-ended double-strand DNA breaks and on single-stranded DNA. Has low 3'exonuclease activity and can remove a single nucleoside from the 3'end of DNA and RNA molecules with 3'hydroxyl groups. Has no exonuclease activity towards DNA or RNA with a 3'phosphate.</text>
</comment>
<evidence type="ECO:0000256" key="10">
    <source>
        <dbReference type="ARBA" id="ARBA00022801"/>
    </source>
</evidence>
<evidence type="ECO:0000313" key="21">
    <source>
        <dbReference type="Proteomes" id="UP000586704"/>
    </source>
</evidence>
<keyword evidence="9" id="KW-0227">DNA damage</keyword>
<dbReference type="CDD" id="cd09193">
    <property type="entry name" value="PLDc_mTdp1_1"/>
    <property type="match status" value="1"/>
</dbReference>
<dbReference type="GO" id="GO:0005737">
    <property type="term" value="C:cytoplasm"/>
    <property type="evidence" value="ECO:0007669"/>
    <property type="project" value="UniProtKB-SubCell"/>
</dbReference>
<comment type="similarity">
    <text evidence="3">Belongs to the tyrosyl-DNA phosphodiesterase family.</text>
</comment>
<comment type="subcellular location">
    <subcellularLocation>
        <location evidence="2">Cytoplasm</location>
    </subcellularLocation>
    <subcellularLocation>
        <location evidence="1">Nucleus</location>
    </subcellularLocation>
</comment>
<dbReference type="GO" id="GO:0003697">
    <property type="term" value="F:single-stranded DNA binding"/>
    <property type="evidence" value="ECO:0007669"/>
    <property type="project" value="TreeGrafter"/>
</dbReference>
<feature type="active site" description="Proton donor/acceptor" evidence="16">
    <location>
        <position position="489"/>
    </location>
</feature>
<keyword evidence="11" id="KW-0269">Exonuclease</keyword>
<dbReference type="OrthoDB" id="47785at2759"/>
<organism evidence="20 21">
    <name type="scientific">Ceyx cyanopectus</name>
    <name type="common">Indigo-banded kingfisher</name>
    <dbReference type="NCBI Taxonomy" id="390723"/>
    <lineage>
        <taxon>Eukaryota</taxon>
        <taxon>Metazoa</taxon>
        <taxon>Chordata</taxon>
        <taxon>Craniata</taxon>
        <taxon>Vertebrata</taxon>
        <taxon>Euteleostomi</taxon>
        <taxon>Archelosauria</taxon>
        <taxon>Archosauria</taxon>
        <taxon>Dinosauria</taxon>
        <taxon>Saurischia</taxon>
        <taxon>Theropoda</taxon>
        <taxon>Coelurosauria</taxon>
        <taxon>Aves</taxon>
        <taxon>Neognathae</taxon>
        <taxon>Neoaves</taxon>
        <taxon>Telluraves</taxon>
        <taxon>Coraciimorphae</taxon>
        <taxon>Coraciiformes</taxon>
        <taxon>Alcedinidae</taxon>
        <taxon>Ceyx</taxon>
    </lineage>
</organism>
<evidence type="ECO:0000256" key="14">
    <source>
        <dbReference type="ARBA" id="ARBA00054472"/>
    </source>
</evidence>
<evidence type="ECO:0000256" key="17">
    <source>
        <dbReference type="PIRSR" id="PIRSR610347-2"/>
    </source>
</evidence>
<dbReference type="InterPro" id="IPR010347">
    <property type="entry name" value="Tdp1"/>
</dbReference>
<feature type="site" description="Interaction with DNA" evidence="18">
    <location>
        <position position="514"/>
    </location>
</feature>
<proteinExistence type="inferred from homology"/>
<comment type="caution">
    <text evidence="20">The sequence shown here is derived from an EMBL/GenBank/DDBJ whole genome shotgun (WGS) entry which is preliminary data.</text>
</comment>
<dbReference type="SUPFAM" id="SSF56024">
    <property type="entry name" value="Phospholipase D/nuclease"/>
    <property type="match status" value="2"/>
</dbReference>